<dbReference type="RefSeq" id="WP_006503187.1">
    <property type="nucleotide sequence ID" value="NZ_BAGZ01000009.1"/>
</dbReference>
<dbReference type="OrthoDB" id="3514174at2"/>
<comment type="caution">
    <text evidence="2">The sequence shown here is derived from an EMBL/GenBank/DDBJ whole genome shotgun (WGS) entry which is preliminary data.</text>
</comment>
<reference evidence="2 3" key="1">
    <citation type="submission" date="2012-08" db="EMBL/GenBank/DDBJ databases">
        <title>Whole genome shotgun sequence of Austwickia chelonae NBRC 105200.</title>
        <authorList>
            <person name="Yoshida I."/>
            <person name="Hosoyama A."/>
            <person name="Tsuchikane K."/>
            <person name="Katsumata H."/>
            <person name="Ando Y."/>
            <person name="Ohji S."/>
            <person name="Hamada M."/>
            <person name="Tamura T."/>
            <person name="Yamazoe A."/>
            <person name="Yamazaki S."/>
            <person name="Fujita N."/>
        </authorList>
    </citation>
    <scope>NUCLEOTIDE SEQUENCE [LARGE SCALE GENOMIC DNA]</scope>
    <source>
        <strain evidence="2 3">NBRC 105200</strain>
    </source>
</reference>
<dbReference type="STRING" id="100225.SAMN05421595_2699"/>
<dbReference type="SUPFAM" id="SSF102588">
    <property type="entry name" value="LmbE-like"/>
    <property type="match status" value="1"/>
</dbReference>
<dbReference type="InterPro" id="IPR024078">
    <property type="entry name" value="LmbE-like_dom_sf"/>
</dbReference>
<evidence type="ECO:0000313" key="2">
    <source>
        <dbReference type="EMBL" id="GAB78432.1"/>
    </source>
</evidence>
<dbReference type="AlphaFoldDB" id="K6W9A9"/>
<evidence type="ECO:0000256" key="1">
    <source>
        <dbReference type="ARBA" id="ARBA00022833"/>
    </source>
</evidence>
<dbReference type="Proteomes" id="UP000008495">
    <property type="component" value="Unassembled WGS sequence"/>
</dbReference>
<dbReference type="GO" id="GO:0016811">
    <property type="term" value="F:hydrolase activity, acting on carbon-nitrogen (but not peptide) bonds, in linear amides"/>
    <property type="evidence" value="ECO:0007669"/>
    <property type="project" value="TreeGrafter"/>
</dbReference>
<dbReference type="PANTHER" id="PTHR12993">
    <property type="entry name" value="N-ACETYLGLUCOSAMINYL-PHOSPHATIDYLINOSITOL DE-N-ACETYLASE-RELATED"/>
    <property type="match status" value="1"/>
</dbReference>
<dbReference type="InterPro" id="IPR003737">
    <property type="entry name" value="GlcNAc_PI_deacetylase-related"/>
</dbReference>
<keyword evidence="1" id="KW-0862">Zinc</keyword>
<gene>
    <name evidence="2" type="ORF">AUCHE_09_00380</name>
</gene>
<name>K6W9A9_9MICO</name>
<dbReference type="PANTHER" id="PTHR12993:SF11">
    <property type="entry name" value="N-ACETYLGLUCOSAMINYL-PHOSPHATIDYLINOSITOL DE-N-ACETYLASE"/>
    <property type="match status" value="1"/>
</dbReference>
<evidence type="ECO:0000313" key="3">
    <source>
        <dbReference type="Proteomes" id="UP000008495"/>
    </source>
</evidence>
<organism evidence="2 3">
    <name type="scientific">Austwickia chelonae NBRC 105200</name>
    <dbReference type="NCBI Taxonomy" id="1184607"/>
    <lineage>
        <taxon>Bacteria</taxon>
        <taxon>Bacillati</taxon>
        <taxon>Actinomycetota</taxon>
        <taxon>Actinomycetes</taxon>
        <taxon>Micrococcales</taxon>
        <taxon>Dermatophilaceae</taxon>
        <taxon>Austwickia</taxon>
    </lineage>
</organism>
<keyword evidence="3" id="KW-1185">Reference proteome</keyword>
<dbReference type="EMBL" id="BAGZ01000009">
    <property type="protein sequence ID" value="GAB78432.1"/>
    <property type="molecule type" value="Genomic_DNA"/>
</dbReference>
<proteinExistence type="predicted"/>
<sequence length="231" mass="24531">MDASEVSGEDRHELPRWARVLVVVAHPDDESFGLGGLIEAFTGTGARVHVLCLTRGEASTLGGDAYPDLAAVRQQELETAGRELGVDGVTLLSYPDGALGGIPVEELVAVVGRAVDGHGPEGLLVFDDDGVTGHPDHCAATAAAVHAAAARALPVLAWTMPVEVAEELNRSFGTAISGRSREQVDLVVRCPRERQLRAVHAHTSQAVPGSPLWRRLELCGDVEWVRFLTRG</sequence>
<dbReference type="Gene3D" id="3.40.50.10320">
    <property type="entry name" value="LmbE-like"/>
    <property type="match status" value="1"/>
</dbReference>
<dbReference type="eggNOG" id="COG2120">
    <property type="taxonomic scope" value="Bacteria"/>
</dbReference>
<protein>
    <recommendedName>
        <fullName evidence="4">Hydrolase</fullName>
    </recommendedName>
</protein>
<dbReference type="GO" id="GO:0016137">
    <property type="term" value="P:glycoside metabolic process"/>
    <property type="evidence" value="ECO:0007669"/>
    <property type="project" value="UniProtKB-ARBA"/>
</dbReference>
<accession>K6W9A9</accession>
<evidence type="ECO:0008006" key="4">
    <source>
        <dbReference type="Google" id="ProtNLM"/>
    </source>
</evidence>
<dbReference type="Pfam" id="PF02585">
    <property type="entry name" value="PIG-L"/>
    <property type="match status" value="1"/>
</dbReference>